<keyword evidence="1" id="KW-0812">Transmembrane</keyword>
<sequence>MVLIRTNKIIFVVFKNQSSNITFLALRKGQVIFMYERSGCSIIFMALSLYPFSSLVLSFWEIANFS</sequence>
<evidence type="ECO:0000256" key="1">
    <source>
        <dbReference type="SAM" id="Phobius"/>
    </source>
</evidence>
<keyword evidence="1" id="KW-1133">Transmembrane helix</keyword>
<gene>
    <name evidence="2" type="ORF">AZI98_03110</name>
</gene>
<proteinExistence type="predicted"/>
<organism evidence="2 3">
    <name type="scientific">Aeribacillus pallidus</name>
    <dbReference type="NCBI Taxonomy" id="33936"/>
    <lineage>
        <taxon>Bacteria</taxon>
        <taxon>Bacillati</taxon>
        <taxon>Bacillota</taxon>
        <taxon>Bacilli</taxon>
        <taxon>Bacillales</taxon>
        <taxon>Bacillaceae</taxon>
        <taxon>Aeribacillus</taxon>
    </lineage>
</organism>
<evidence type="ECO:0000313" key="2">
    <source>
        <dbReference type="EMBL" id="KZN97583.1"/>
    </source>
</evidence>
<dbReference type="Proteomes" id="UP000076476">
    <property type="component" value="Unassembled WGS sequence"/>
</dbReference>
<reference evidence="2 3" key="1">
    <citation type="submission" date="2016-04" db="EMBL/GenBank/DDBJ databases">
        <title>Draft genome sequence of Aeribacillus pallidus 8m3 from petroleum reservoir.</title>
        <authorList>
            <person name="Poltaraus A.B."/>
            <person name="Nazina T.N."/>
            <person name="Tourova T.P."/>
            <person name="Malakho S.M."/>
            <person name="Korshunova A.V."/>
            <person name="Sokolova D.S."/>
        </authorList>
    </citation>
    <scope>NUCLEOTIDE SEQUENCE [LARGE SCALE GENOMIC DNA]</scope>
    <source>
        <strain evidence="2 3">8m3</strain>
    </source>
</reference>
<accession>A0A162C9C7</accession>
<protein>
    <submittedName>
        <fullName evidence="2">Uncharacterized protein</fullName>
    </submittedName>
</protein>
<dbReference type="AlphaFoldDB" id="A0A162C9C7"/>
<name>A0A162C9C7_9BACI</name>
<evidence type="ECO:0000313" key="3">
    <source>
        <dbReference type="Proteomes" id="UP000076476"/>
    </source>
</evidence>
<feature type="transmembrane region" description="Helical" evidence="1">
    <location>
        <begin position="42"/>
        <end position="60"/>
    </location>
</feature>
<dbReference type="EMBL" id="LWBR01000008">
    <property type="protein sequence ID" value="KZN97583.1"/>
    <property type="molecule type" value="Genomic_DNA"/>
</dbReference>
<comment type="caution">
    <text evidence="2">The sequence shown here is derived from an EMBL/GenBank/DDBJ whole genome shotgun (WGS) entry which is preliminary data.</text>
</comment>
<keyword evidence="3" id="KW-1185">Reference proteome</keyword>
<keyword evidence="1" id="KW-0472">Membrane</keyword>